<reference evidence="3" key="2">
    <citation type="journal article" date="2017" name="Nat. Plants">
        <title>The Aegilops tauschii genome reveals multiple impacts of transposons.</title>
        <authorList>
            <person name="Zhao G."/>
            <person name="Zou C."/>
            <person name="Li K."/>
            <person name="Wang K."/>
            <person name="Li T."/>
            <person name="Gao L."/>
            <person name="Zhang X."/>
            <person name="Wang H."/>
            <person name="Yang Z."/>
            <person name="Liu X."/>
            <person name="Jiang W."/>
            <person name="Mao L."/>
            <person name="Kong X."/>
            <person name="Jiao Y."/>
            <person name="Jia J."/>
        </authorList>
    </citation>
    <scope>NUCLEOTIDE SEQUENCE [LARGE SCALE GENOMIC DNA]</scope>
    <source>
        <strain evidence="3">cv. AL8/78</strain>
    </source>
</reference>
<accession>A0A453PYN5</accession>
<reference evidence="2" key="3">
    <citation type="journal article" date="2017" name="Nature">
        <title>Genome sequence of the progenitor of the wheat D genome Aegilops tauschii.</title>
        <authorList>
            <person name="Luo M.C."/>
            <person name="Gu Y.Q."/>
            <person name="Puiu D."/>
            <person name="Wang H."/>
            <person name="Twardziok S.O."/>
            <person name="Deal K.R."/>
            <person name="Huo N."/>
            <person name="Zhu T."/>
            <person name="Wang L."/>
            <person name="Wang Y."/>
            <person name="McGuire P.E."/>
            <person name="Liu S."/>
            <person name="Long H."/>
            <person name="Ramasamy R.K."/>
            <person name="Rodriguez J.C."/>
            <person name="Van S.L."/>
            <person name="Yuan L."/>
            <person name="Wang Z."/>
            <person name="Xia Z."/>
            <person name="Xiao L."/>
            <person name="Anderson O.D."/>
            <person name="Ouyang S."/>
            <person name="Liang Y."/>
            <person name="Zimin A.V."/>
            <person name="Pertea G."/>
            <person name="Qi P."/>
            <person name="Bennetzen J.L."/>
            <person name="Dai X."/>
            <person name="Dawson M.W."/>
            <person name="Muller H.G."/>
            <person name="Kugler K."/>
            <person name="Rivarola-Duarte L."/>
            <person name="Spannagl M."/>
            <person name="Mayer K.F.X."/>
            <person name="Lu F.H."/>
            <person name="Bevan M.W."/>
            <person name="Leroy P."/>
            <person name="Li P."/>
            <person name="You F.M."/>
            <person name="Sun Q."/>
            <person name="Liu Z."/>
            <person name="Lyons E."/>
            <person name="Wicker T."/>
            <person name="Salzberg S.L."/>
            <person name="Devos K.M."/>
            <person name="Dvorak J."/>
        </authorList>
    </citation>
    <scope>NUCLEOTIDE SEQUENCE [LARGE SCALE GENOMIC DNA]</scope>
    <source>
        <strain evidence="2">cv. AL8/78</strain>
    </source>
</reference>
<dbReference type="AlphaFoldDB" id="A0A453PYN5"/>
<protein>
    <submittedName>
        <fullName evidence="2">Uncharacterized protein</fullName>
    </submittedName>
</protein>
<proteinExistence type="predicted"/>
<dbReference type="EnsemblPlants" id="AET6Gv20912600.9">
    <property type="protein sequence ID" value="AET6Gv20912600.9"/>
    <property type="gene ID" value="AET6Gv20912600"/>
</dbReference>
<keyword evidence="3" id="KW-1185">Reference proteome</keyword>
<evidence type="ECO:0000256" key="1">
    <source>
        <dbReference type="SAM" id="MobiDB-lite"/>
    </source>
</evidence>
<sequence length="32" mass="3451">RRYISGVEPVKAPARSDPSPTRLGTLAIRDNG</sequence>
<organism evidence="2 3">
    <name type="scientific">Aegilops tauschii subsp. strangulata</name>
    <name type="common">Goatgrass</name>
    <dbReference type="NCBI Taxonomy" id="200361"/>
    <lineage>
        <taxon>Eukaryota</taxon>
        <taxon>Viridiplantae</taxon>
        <taxon>Streptophyta</taxon>
        <taxon>Embryophyta</taxon>
        <taxon>Tracheophyta</taxon>
        <taxon>Spermatophyta</taxon>
        <taxon>Magnoliopsida</taxon>
        <taxon>Liliopsida</taxon>
        <taxon>Poales</taxon>
        <taxon>Poaceae</taxon>
        <taxon>BOP clade</taxon>
        <taxon>Pooideae</taxon>
        <taxon>Triticodae</taxon>
        <taxon>Triticeae</taxon>
        <taxon>Triticinae</taxon>
        <taxon>Aegilops</taxon>
    </lineage>
</organism>
<reference evidence="2" key="4">
    <citation type="submission" date="2019-03" db="UniProtKB">
        <authorList>
            <consortium name="EnsemblPlants"/>
        </authorList>
    </citation>
    <scope>IDENTIFICATION</scope>
</reference>
<dbReference type="Gramene" id="AET6Gv20912600.9">
    <property type="protein sequence ID" value="AET6Gv20912600.9"/>
    <property type="gene ID" value="AET6Gv20912600"/>
</dbReference>
<reference evidence="3" key="1">
    <citation type="journal article" date="2014" name="Science">
        <title>Ancient hybridizations among the ancestral genomes of bread wheat.</title>
        <authorList>
            <consortium name="International Wheat Genome Sequencing Consortium,"/>
            <person name="Marcussen T."/>
            <person name="Sandve S.R."/>
            <person name="Heier L."/>
            <person name="Spannagl M."/>
            <person name="Pfeifer M."/>
            <person name="Jakobsen K.S."/>
            <person name="Wulff B.B."/>
            <person name="Steuernagel B."/>
            <person name="Mayer K.F."/>
            <person name="Olsen O.A."/>
        </authorList>
    </citation>
    <scope>NUCLEOTIDE SEQUENCE [LARGE SCALE GENOMIC DNA]</scope>
    <source>
        <strain evidence="3">cv. AL8/78</strain>
    </source>
</reference>
<evidence type="ECO:0000313" key="2">
    <source>
        <dbReference type="EnsemblPlants" id="AET6Gv20912600.9"/>
    </source>
</evidence>
<reference evidence="2" key="5">
    <citation type="journal article" date="2021" name="G3 (Bethesda)">
        <title>Aegilops tauschii genome assembly Aet v5.0 features greater sequence contiguity and improved annotation.</title>
        <authorList>
            <person name="Wang L."/>
            <person name="Zhu T."/>
            <person name="Rodriguez J.C."/>
            <person name="Deal K.R."/>
            <person name="Dubcovsky J."/>
            <person name="McGuire P.E."/>
            <person name="Lux T."/>
            <person name="Spannagl M."/>
            <person name="Mayer K.F.X."/>
            <person name="Baldrich P."/>
            <person name="Meyers B.C."/>
            <person name="Huo N."/>
            <person name="Gu Y.Q."/>
            <person name="Zhou H."/>
            <person name="Devos K.M."/>
            <person name="Bennetzen J.L."/>
            <person name="Unver T."/>
            <person name="Budak H."/>
            <person name="Gulick P.J."/>
            <person name="Galiba G."/>
            <person name="Kalapos B."/>
            <person name="Nelson D.R."/>
            <person name="Li P."/>
            <person name="You F.M."/>
            <person name="Luo M.C."/>
            <person name="Dvorak J."/>
        </authorList>
    </citation>
    <scope>NUCLEOTIDE SEQUENCE [LARGE SCALE GENOMIC DNA]</scope>
    <source>
        <strain evidence="2">cv. AL8/78</strain>
    </source>
</reference>
<name>A0A453PYN5_AEGTS</name>
<dbReference type="Proteomes" id="UP000015105">
    <property type="component" value="Chromosome 6D"/>
</dbReference>
<evidence type="ECO:0000313" key="3">
    <source>
        <dbReference type="Proteomes" id="UP000015105"/>
    </source>
</evidence>
<feature type="region of interest" description="Disordered" evidence="1">
    <location>
        <begin position="1"/>
        <end position="32"/>
    </location>
</feature>